<dbReference type="EMBL" id="OX365759">
    <property type="protein sequence ID" value="CAI4037662.1"/>
    <property type="molecule type" value="Genomic_DNA"/>
</dbReference>
<dbReference type="AlphaFoldDB" id="A0AA35IWW2"/>
<keyword evidence="8" id="KW-0067">ATP-binding</keyword>
<evidence type="ECO:0000256" key="6">
    <source>
        <dbReference type="ARBA" id="ARBA00022741"/>
    </source>
</evidence>
<dbReference type="Proteomes" id="UP001161438">
    <property type="component" value="Chromosome 3"/>
</dbReference>
<evidence type="ECO:0000313" key="14">
    <source>
        <dbReference type="EMBL" id="CAI4037662.1"/>
    </source>
</evidence>
<keyword evidence="3" id="KW-0723">Serine/threonine-protein kinase</keyword>
<dbReference type="GO" id="GO:0006869">
    <property type="term" value="P:lipid transport"/>
    <property type="evidence" value="ECO:0007669"/>
    <property type="project" value="UniProtKB-KW"/>
</dbReference>
<evidence type="ECO:0000259" key="13">
    <source>
        <dbReference type="PROSITE" id="PS50011"/>
    </source>
</evidence>
<evidence type="ECO:0000256" key="2">
    <source>
        <dbReference type="ARBA" id="ARBA00012513"/>
    </source>
</evidence>
<keyword evidence="9" id="KW-0813">Transport</keyword>
<keyword evidence="7" id="KW-0418">Kinase</keyword>
<comment type="catalytic activity">
    <reaction evidence="11">
        <text>L-seryl-[protein] + ATP = O-phospho-L-seryl-[protein] + ADP + H(+)</text>
        <dbReference type="Rhea" id="RHEA:17989"/>
        <dbReference type="Rhea" id="RHEA-COMP:9863"/>
        <dbReference type="Rhea" id="RHEA-COMP:11604"/>
        <dbReference type="ChEBI" id="CHEBI:15378"/>
        <dbReference type="ChEBI" id="CHEBI:29999"/>
        <dbReference type="ChEBI" id="CHEBI:30616"/>
        <dbReference type="ChEBI" id="CHEBI:83421"/>
        <dbReference type="ChEBI" id="CHEBI:456216"/>
        <dbReference type="EC" id="2.7.11.1"/>
    </reaction>
</comment>
<sequence length="719" mass="81177">MTQQELLSPSQCLSKGRSMSLPKMFARNLKSVHGNLSGSKNINCGGSSYNPCSSTSSNPQITTTRNENQQDLHVPLSAHVECNDSWSSFKFNKFKSMFHHNRSKGCDIPNELALEEGTDQSEQPLKVSVEQLQISTNSEVSAENTTSSTFIINENICITPNVISKSSSPDAELSTFDMSTDPSSFHTPSSPSYIAKESRNLSNGSLNDINEDEELQHFHGKVSESCKASPIGHFPLSNFPTDSLRGNNGSKMDQVPTDTTPRLRRAASEPFNTEKNELLHENYIALKQPPNLGDIIEPKRSHRLRTKSFSNKFQDITVEPRSFEKIRLLGQGDVGKVYLVRERDTNQIFALKVLSKHEMIKRKKIKRVLTEQEILATSDHPFIVTLYHSFQTEDYLYLCMEYCMGGEFFRALQTRKSKCIAEEDAKFYASEVVAALEYLHLLGFIYRDLKPENILLHQSGHVMLSDFDLSIQAIGSKNPTMKDSTYLDTKICSDGFRTNSFVGTEEYLAPEVIRGNGHTAAVDWWTLGILVYEMLFGCTPFKGVNSNETFSNILAKDAKFPHGKEVSKNCKDLIKKLLNKNETKRLGSKLGATDIKRHPFFKKVQWSFLRNQDPPLIPALNDNGCELPSILSCNKHSKNNPVSKQETKMFCEKVANDDEMDEADPFHDFNSMSLTKTDDNILTYSENHTYGKVLYKASCTRSRHNNSHRSFFKVIIPEL</sequence>
<evidence type="ECO:0000256" key="7">
    <source>
        <dbReference type="ARBA" id="ARBA00022777"/>
    </source>
</evidence>
<dbReference type="RefSeq" id="XP_056080779.1">
    <property type="nucleotide sequence ID" value="XM_056226511.1"/>
</dbReference>
<dbReference type="Gene3D" id="1.10.510.10">
    <property type="entry name" value="Transferase(Phosphotransferase) domain 1"/>
    <property type="match status" value="1"/>
</dbReference>
<dbReference type="PROSITE" id="PS00108">
    <property type="entry name" value="PROTEIN_KINASE_ST"/>
    <property type="match status" value="1"/>
</dbReference>
<dbReference type="SUPFAM" id="SSF56112">
    <property type="entry name" value="Protein kinase-like (PK-like)"/>
    <property type="match status" value="1"/>
</dbReference>
<feature type="domain" description="Protein kinase" evidence="13">
    <location>
        <begin position="323"/>
        <end position="601"/>
    </location>
</feature>
<dbReference type="Pfam" id="PF00069">
    <property type="entry name" value="Pkinase"/>
    <property type="match status" value="1"/>
</dbReference>
<dbReference type="GO" id="GO:0005524">
    <property type="term" value="F:ATP binding"/>
    <property type="evidence" value="ECO:0007669"/>
    <property type="project" value="UniProtKB-KW"/>
</dbReference>
<dbReference type="GeneID" id="80916875"/>
<evidence type="ECO:0000256" key="10">
    <source>
        <dbReference type="ARBA" id="ARBA00047899"/>
    </source>
</evidence>
<dbReference type="Gene3D" id="3.30.200.20">
    <property type="entry name" value="Phosphorylase Kinase, domain 1"/>
    <property type="match status" value="1"/>
</dbReference>
<dbReference type="PANTHER" id="PTHR45637">
    <property type="entry name" value="FLIPPASE KINASE 1-RELATED"/>
    <property type="match status" value="1"/>
</dbReference>
<dbReference type="GO" id="GO:0000749">
    <property type="term" value="P:response to pheromone triggering conjugation with cellular fusion"/>
    <property type="evidence" value="ECO:0007669"/>
    <property type="project" value="UniProtKB-ARBA"/>
</dbReference>
<dbReference type="FunFam" id="1.10.510.10:FF:000121">
    <property type="entry name" value="Serine/threonine-protein kinase nrc-2"/>
    <property type="match status" value="1"/>
</dbReference>
<protein>
    <recommendedName>
        <fullName evidence="2">non-specific serine/threonine protein kinase</fullName>
        <ecNumber evidence="2">2.7.11.1</ecNumber>
    </recommendedName>
</protein>
<feature type="compositionally biased region" description="Polar residues" evidence="12">
    <location>
        <begin position="176"/>
        <end position="192"/>
    </location>
</feature>
<keyword evidence="4" id="KW-0597">Phosphoprotein</keyword>
<accession>A0AA35IWW2</accession>
<evidence type="ECO:0000256" key="5">
    <source>
        <dbReference type="ARBA" id="ARBA00022679"/>
    </source>
</evidence>
<organism evidence="14 15">
    <name type="scientific">Saccharomyces mikatae IFO 1815</name>
    <dbReference type="NCBI Taxonomy" id="226126"/>
    <lineage>
        <taxon>Eukaryota</taxon>
        <taxon>Fungi</taxon>
        <taxon>Dikarya</taxon>
        <taxon>Ascomycota</taxon>
        <taxon>Saccharomycotina</taxon>
        <taxon>Saccharomycetes</taxon>
        <taxon>Saccharomycetales</taxon>
        <taxon>Saccharomycetaceae</taxon>
        <taxon>Saccharomyces</taxon>
    </lineage>
</organism>
<keyword evidence="15" id="KW-1185">Reference proteome</keyword>
<evidence type="ECO:0000256" key="1">
    <source>
        <dbReference type="ARBA" id="ARBA00009903"/>
    </source>
</evidence>
<feature type="region of interest" description="Disordered" evidence="12">
    <location>
        <begin position="168"/>
        <end position="197"/>
    </location>
</feature>
<dbReference type="SMART" id="SM00220">
    <property type="entry name" value="S_TKc"/>
    <property type="match status" value="1"/>
</dbReference>
<keyword evidence="9" id="KW-0445">Lipid transport</keyword>
<evidence type="ECO:0000256" key="9">
    <source>
        <dbReference type="ARBA" id="ARBA00023055"/>
    </source>
</evidence>
<evidence type="ECO:0000313" key="15">
    <source>
        <dbReference type="Proteomes" id="UP001161438"/>
    </source>
</evidence>
<dbReference type="PROSITE" id="PS50011">
    <property type="entry name" value="PROTEIN_KINASE_DOM"/>
    <property type="match status" value="1"/>
</dbReference>
<dbReference type="InterPro" id="IPR000719">
    <property type="entry name" value="Prot_kinase_dom"/>
</dbReference>
<comment type="similarity">
    <text evidence="1">Belongs to the protein kinase superfamily. AGC Ser/Thr protein kinase family.</text>
</comment>
<dbReference type="InterPro" id="IPR011009">
    <property type="entry name" value="Kinase-like_dom_sf"/>
</dbReference>
<name>A0AA35IWW2_SACMI</name>
<gene>
    <name evidence="14" type="primary">SMKI03G1400</name>
    <name evidence="14" type="ORF">SMKI_03G1400</name>
</gene>
<reference evidence="14" key="1">
    <citation type="submission" date="2022-10" db="EMBL/GenBank/DDBJ databases">
        <authorList>
            <person name="Byrne P K."/>
        </authorList>
    </citation>
    <scope>NUCLEOTIDE SEQUENCE</scope>
    <source>
        <strain evidence="14">IFO1815</strain>
    </source>
</reference>
<keyword evidence="5" id="KW-0808">Transferase</keyword>
<dbReference type="GO" id="GO:0097035">
    <property type="term" value="P:regulation of membrane lipid distribution"/>
    <property type="evidence" value="ECO:0007669"/>
    <property type="project" value="UniProtKB-ARBA"/>
</dbReference>
<evidence type="ECO:0000256" key="12">
    <source>
        <dbReference type="SAM" id="MobiDB-lite"/>
    </source>
</evidence>
<dbReference type="CDD" id="cd05574">
    <property type="entry name" value="STKc_phototropin_like"/>
    <property type="match status" value="1"/>
</dbReference>
<dbReference type="FunFam" id="3.30.200.20:FF:000524">
    <property type="entry name" value="Non-specific serine/threonine protein kinase"/>
    <property type="match status" value="1"/>
</dbReference>
<keyword evidence="6" id="KW-0547">Nucleotide-binding</keyword>
<evidence type="ECO:0000256" key="11">
    <source>
        <dbReference type="ARBA" id="ARBA00048679"/>
    </source>
</evidence>
<proteinExistence type="inferred from homology"/>
<dbReference type="EC" id="2.7.11.1" evidence="2"/>
<dbReference type="InterPro" id="IPR008271">
    <property type="entry name" value="Ser/Thr_kinase_AS"/>
</dbReference>
<dbReference type="GO" id="GO:0004674">
    <property type="term" value="F:protein serine/threonine kinase activity"/>
    <property type="evidence" value="ECO:0007669"/>
    <property type="project" value="UniProtKB-KW"/>
</dbReference>
<evidence type="ECO:0000256" key="8">
    <source>
        <dbReference type="ARBA" id="ARBA00022840"/>
    </source>
</evidence>
<comment type="catalytic activity">
    <reaction evidence="10">
        <text>L-threonyl-[protein] + ATP = O-phospho-L-threonyl-[protein] + ADP + H(+)</text>
        <dbReference type="Rhea" id="RHEA:46608"/>
        <dbReference type="Rhea" id="RHEA-COMP:11060"/>
        <dbReference type="Rhea" id="RHEA-COMP:11605"/>
        <dbReference type="ChEBI" id="CHEBI:15378"/>
        <dbReference type="ChEBI" id="CHEBI:30013"/>
        <dbReference type="ChEBI" id="CHEBI:30616"/>
        <dbReference type="ChEBI" id="CHEBI:61977"/>
        <dbReference type="ChEBI" id="CHEBI:456216"/>
        <dbReference type="EC" id="2.7.11.1"/>
    </reaction>
</comment>
<evidence type="ECO:0000256" key="4">
    <source>
        <dbReference type="ARBA" id="ARBA00022553"/>
    </source>
</evidence>
<evidence type="ECO:0000256" key="3">
    <source>
        <dbReference type="ARBA" id="ARBA00022527"/>
    </source>
</evidence>